<evidence type="ECO:0000256" key="2">
    <source>
        <dbReference type="ARBA" id="ARBA00022692"/>
    </source>
</evidence>
<protein>
    <submittedName>
        <fullName evidence="6">Phage holin</fullName>
    </submittedName>
</protein>
<dbReference type="GO" id="GO:0016020">
    <property type="term" value="C:membrane"/>
    <property type="evidence" value="ECO:0007669"/>
    <property type="project" value="UniProtKB-SubCell"/>
</dbReference>
<dbReference type="OrthoDB" id="2405362at2"/>
<keyword evidence="3 5" id="KW-1133">Transmembrane helix</keyword>
<evidence type="ECO:0000256" key="4">
    <source>
        <dbReference type="ARBA" id="ARBA00023136"/>
    </source>
</evidence>
<evidence type="ECO:0000256" key="3">
    <source>
        <dbReference type="ARBA" id="ARBA00022989"/>
    </source>
</evidence>
<evidence type="ECO:0000256" key="1">
    <source>
        <dbReference type="ARBA" id="ARBA00004370"/>
    </source>
</evidence>
<dbReference type="NCBIfam" id="TIGR01592">
    <property type="entry name" value="holin_SPP1"/>
    <property type="match status" value="1"/>
</dbReference>
<evidence type="ECO:0000256" key="5">
    <source>
        <dbReference type="SAM" id="Phobius"/>
    </source>
</evidence>
<name>A0A7V7RPB7_9BACI</name>
<dbReference type="EMBL" id="WBOT01000001">
    <property type="protein sequence ID" value="KAB2335097.1"/>
    <property type="molecule type" value="Genomic_DNA"/>
</dbReference>
<gene>
    <name evidence="6" type="ORF">F7732_00545</name>
</gene>
<dbReference type="AlphaFoldDB" id="A0A7V7RPB7"/>
<dbReference type="RefSeq" id="WP_151571781.1">
    <property type="nucleotide sequence ID" value="NZ_WBOT01000001.1"/>
</dbReference>
<keyword evidence="4 5" id="KW-0472">Membrane</keyword>
<sequence length="77" mass="8468">MDKGTLIRTLVLILALINQLLVAADLNPIPGSEDVWGQIISTVFTGAAAVWAWFKNNYVTARGKAQKEVLTRENLTK</sequence>
<dbReference type="InterPro" id="IPR006479">
    <property type="entry name" value="Holin"/>
</dbReference>
<reference evidence="6 7" key="1">
    <citation type="journal article" date="2014" name="Arch. Microbiol.">
        <title>Bacillus mesophilum sp. nov., strain IITR-54T, a novel 4-chlorobiphenyl dechlorinating bacterium.</title>
        <authorList>
            <person name="Manickam N."/>
            <person name="Singh N.K."/>
            <person name="Bajaj A."/>
            <person name="Kumar R.M."/>
            <person name="Kaur G."/>
            <person name="Kaur N."/>
            <person name="Bala M."/>
            <person name="Kumar A."/>
            <person name="Mayilraj S."/>
        </authorList>
    </citation>
    <scope>NUCLEOTIDE SEQUENCE [LARGE SCALE GENOMIC DNA]</scope>
    <source>
        <strain evidence="6 7">IITR-54</strain>
    </source>
</reference>
<comment type="subcellular location">
    <subcellularLocation>
        <location evidence="1">Membrane</location>
    </subcellularLocation>
</comment>
<dbReference type="Pfam" id="PF04688">
    <property type="entry name" value="Holin_SPP1"/>
    <property type="match status" value="1"/>
</dbReference>
<evidence type="ECO:0000313" key="7">
    <source>
        <dbReference type="Proteomes" id="UP000441354"/>
    </source>
</evidence>
<comment type="caution">
    <text evidence="6">The sequence shown here is derived from an EMBL/GenBank/DDBJ whole genome shotgun (WGS) entry which is preliminary data.</text>
</comment>
<proteinExistence type="predicted"/>
<organism evidence="6 7">
    <name type="scientific">Bacillus mesophilum</name>
    <dbReference type="NCBI Taxonomy" id="1071718"/>
    <lineage>
        <taxon>Bacteria</taxon>
        <taxon>Bacillati</taxon>
        <taxon>Bacillota</taxon>
        <taxon>Bacilli</taxon>
        <taxon>Bacillales</taxon>
        <taxon>Bacillaceae</taxon>
        <taxon>Bacillus</taxon>
    </lineage>
</organism>
<evidence type="ECO:0000313" key="6">
    <source>
        <dbReference type="EMBL" id="KAB2335097.1"/>
    </source>
</evidence>
<accession>A0A7V7RPB7</accession>
<keyword evidence="2 5" id="KW-0812">Transmembrane</keyword>
<feature type="transmembrane region" description="Helical" evidence="5">
    <location>
        <begin position="7"/>
        <end position="24"/>
    </location>
</feature>
<keyword evidence="7" id="KW-1185">Reference proteome</keyword>
<dbReference type="Proteomes" id="UP000441354">
    <property type="component" value="Unassembled WGS sequence"/>
</dbReference>
<feature type="transmembrane region" description="Helical" evidence="5">
    <location>
        <begin position="36"/>
        <end position="54"/>
    </location>
</feature>